<gene>
    <name evidence="2" type="ORF">DCF17_20200</name>
</gene>
<comment type="caution">
    <text evidence="2">The sequence shown here is derived from an EMBL/GenBank/DDBJ whole genome shotgun (WGS) entry which is preliminary data.</text>
</comment>
<dbReference type="EMBL" id="QBMN01000201">
    <property type="protein sequence ID" value="PZO34616.1"/>
    <property type="molecule type" value="Genomic_DNA"/>
</dbReference>
<accession>A0A2W4VQ72</accession>
<sequence>MAKKLLTKLLVLAVLVLATACDRPSSNLLGRGQNNTVDIVIEQITETGQPGQFTLTGTTSLPDKTPLTVSAVRLVNSPNISELTTEGSQHAILDRKSSLVKDGRWQTQLQLWEIGSEGTYQENWQTIVGSTIDPASSSPSVDFLATLEPIDLAKSNLMARSDLLESANSSLLNFTPDGEPYLKASQSRVVALPSGALSATGLPQESQATWENRASLGSIDSPSVPQIPFMDADNVVLPEENILR</sequence>
<reference evidence="3" key="1">
    <citation type="submission" date="2018-04" db="EMBL/GenBank/DDBJ databases">
        <authorList>
            <person name="Cornet L."/>
        </authorList>
    </citation>
    <scope>NUCLEOTIDE SEQUENCE [LARGE SCALE GENOMIC DNA]</scope>
</reference>
<keyword evidence="1" id="KW-0732">Signal</keyword>
<feature type="signal peptide" evidence="1">
    <location>
        <begin position="1"/>
        <end position="20"/>
    </location>
</feature>
<name>A0A2W4VQ72_9CYAN</name>
<feature type="chain" id="PRO_5015931166" evidence="1">
    <location>
        <begin position="21"/>
        <end position="244"/>
    </location>
</feature>
<dbReference type="Proteomes" id="UP000249081">
    <property type="component" value="Unassembled WGS sequence"/>
</dbReference>
<reference evidence="2 3" key="2">
    <citation type="submission" date="2018-06" db="EMBL/GenBank/DDBJ databases">
        <title>Metagenomic assembly of (sub)arctic Cyanobacteria and their associated microbiome from non-axenic cultures.</title>
        <authorList>
            <person name="Baurain D."/>
        </authorList>
    </citation>
    <scope>NUCLEOTIDE SEQUENCE [LARGE SCALE GENOMIC DNA]</scope>
    <source>
        <strain evidence="2">ULC041bin1</strain>
    </source>
</reference>
<protein>
    <submittedName>
        <fullName evidence="2">Uncharacterized protein</fullName>
    </submittedName>
</protein>
<organism evidence="2 3">
    <name type="scientific">Shackletoniella antarctica</name>
    <dbReference type="NCBI Taxonomy" id="268115"/>
    <lineage>
        <taxon>Bacteria</taxon>
        <taxon>Bacillati</taxon>
        <taxon>Cyanobacteriota</taxon>
        <taxon>Cyanophyceae</taxon>
        <taxon>Oculatellales</taxon>
        <taxon>Oculatellaceae</taxon>
        <taxon>Shackletoniella</taxon>
    </lineage>
</organism>
<dbReference type="AlphaFoldDB" id="A0A2W4VQ72"/>
<evidence type="ECO:0000313" key="2">
    <source>
        <dbReference type="EMBL" id="PZO34616.1"/>
    </source>
</evidence>
<dbReference type="PROSITE" id="PS51257">
    <property type="entry name" value="PROKAR_LIPOPROTEIN"/>
    <property type="match status" value="1"/>
</dbReference>
<proteinExistence type="predicted"/>
<evidence type="ECO:0000313" key="3">
    <source>
        <dbReference type="Proteomes" id="UP000249081"/>
    </source>
</evidence>
<evidence type="ECO:0000256" key="1">
    <source>
        <dbReference type="SAM" id="SignalP"/>
    </source>
</evidence>